<sequence length="207" mass="22645">MDRATSSHNEYIPASGAESDDRVFTLSGGMFAGSQNFVIAGGTFTNLTNNYVAAPVVPPDFRMIPIGDIDLQHELVVNEISGVVDRRLQRNSVRRVYSAAIEGRNSNVTVAVYQGDGAEEDWRRDTEVYMSVRHPSIIQIWAGASYGNIHATVFHGDLVPVKAFLAPQSTIITVYSILCYVCKLITRSASKFDFPGGGRVEKGETLL</sequence>
<evidence type="ECO:0000313" key="2">
    <source>
        <dbReference type="Proteomes" id="UP001218188"/>
    </source>
</evidence>
<organism evidence="1 2">
    <name type="scientific">Mycena alexandri</name>
    <dbReference type="NCBI Taxonomy" id="1745969"/>
    <lineage>
        <taxon>Eukaryota</taxon>
        <taxon>Fungi</taxon>
        <taxon>Dikarya</taxon>
        <taxon>Basidiomycota</taxon>
        <taxon>Agaricomycotina</taxon>
        <taxon>Agaricomycetes</taxon>
        <taxon>Agaricomycetidae</taxon>
        <taxon>Agaricales</taxon>
        <taxon>Marasmiineae</taxon>
        <taxon>Mycenaceae</taxon>
        <taxon>Mycena</taxon>
    </lineage>
</organism>
<dbReference type="EMBL" id="JARJCM010000061">
    <property type="protein sequence ID" value="KAJ7033916.1"/>
    <property type="molecule type" value="Genomic_DNA"/>
</dbReference>
<gene>
    <name evidence="1" type="ORF">C8F04DRAFT_605264</name>
</gene>
<protein>
    <submittedName>
        <fullName evidence="1">Uncharacterized protein</fullName>
    </submittedName>
</protein>
<reference evidence="1" key="1">
    <citation type="submission" date="2023-03" db="EMBL/GenBank/DDBJ databases">
        <title>Massive genome expansion in bonnet fungi (Mycena s.s.) driven by repeated elements and novel gene families across ecological guilds.</title>
        <authorList>
            <consortium name="Lawrence Berkeley National Laboratory"/>
            <person name="Harder C.B."/>
            <person name="Miyauchi S."/>
            <person name="Viragh M."/>
            <person name="Kuo A."/>
            <person name="Thoen E."/>
            <person name="Andreopoulos B."/>
            <person name="Lu D."/>
            <person name="Skrede I."/>
            <person name="Drula E."/>
            <person name="Henrissat B."/>
            <person name="Morin E."/>
            <person name="Kohler A."/>
            <person name="Barry K."/>
            <person name="LaButti K."/>
            <person name="Morin E."/>
            <person name="Salamov A."/>
            <person name="Lipzen A."/>
            <person name="Mereny Z."/>
            <person name="Hegedus B."/>
            <person name="Baldrian P."/>
            <person name="Stursova M."/>
            <person name="Weitz H."/>
            <person name="Taylor A."/>
            <person name="Grigoriev I.V."/>
            <person name="Nagy L.G."/>
            <person name="Martin F."/>
            <person name="Kauserud H."/>
        </authorList>
    </citation>
    <scope>NUCLEOTIDE SEQUENCE</scope>
    <source>
        <strain evidence="1">CBHHK200</strain>
    </source>
</reference>
<keyword evidence="2" id="KW-1185">Reference proteome</keyword>
<name>A0AAD6STS1_9AGAR</name>
<evidence type="ECO:0000313" key="1">
    <source>
        <dbReference type="EMBL" id="KAJ7033916.1"/>
    </source>
</evidence>
<dbReference type="AlphaFoldDB" id="A0AAD6STS1"/>
<accession>A0AAD6STS1</accession>
<comment type="caution">
    <text evidence="1">The sequence shown here is derived from an EMBL/GenBank/DDBJ whole genome shotgun (WGS) entry which is preliminary data.</text>
</comment>
<proteinExistence type="predicted"/>
<dbReference type="Proteomes" id="UP001218188">
    <property type="component" value="Unassembled WGS sequence"/>
</dbReference>